<dbReference type="InterPro" id="IPR003879">
    <property type="entry name" value="Butyrophylin_SPRY"/>
</dbReference>
<dbReference type="FunFam" id="2.60.120.920:FF:000037">
    <property type="entry name" value="Si:dkey-191j3.2"/>
    <property type="match status" value="1"/>
</dbReference>
<feature type="compositionally biased region" description="Acidic residues" evidence="3">
    <location>
        <begin position="200"/>
        <end position="217"/>
    </location>
</feature>
<feature type="compositionally biased region" description="Polar residues" evidence="3">
    <location>
        <begin position="112"/>
        <end position="121"/>
    </location>
</feature>
<feature type="region of interest" description="Disordered" evidence="3">
    <location>
        <begin position="112"/>
        <end position="137"/>
    </location>
</feature>
<dbReference type="PANTHER" id="PTHR24106">
    <property type="entry name" value="NACHT, LRR AND CARD DOMAINS-CONTAINING"/>
    <property type="match status" value="1"/>
</dbReference>
<keyword evidence="1" id="KW-0433">Leucine-rich repeat</keyword>
<dbReference type="Pfam" id="PF13516">
    <property type="entry name" value="LRR_6"/>
    <property type="match status" value="4"/>
</dbReference>
<keyword evidence="6" id="KW-1185">Reference proteome</keyword>
<dbReference type="InterPro" id="IPR001870">
    <property type="entry name" value="B30.2/SPRY"/>
</dbReference>
<keyword evidence="2" id="KW-0677">Repeat</keyword>
<comment type="caution">
    <text evidence="5">The sequence shown here is derived from an EMBL/GenBank/DDBJ whole genome shotgun (WGS) entry which is preliminary data.</text>
</comment>
<dbReference type="Gene3D" id="2.60.120.920">
    <property type="match status" value="1"/>
</dbReference>
<dbReference type="EMBL" id="JAFHDT010000010">
    <property type="protein sequence ID" value="KAI7804354.1"/>
    <property type="molecule type" value="Genomic_DNA"/>
</dbReference>
<dbReference type="SMART" id="SM00589">
    <property type="entry name" value="PRY"/>
    <property type="match status" value="1"/>
</dbReference>
<evidence type="ECO:0000256" key="1">
    <source>
        <dbReference type="ARBA" id="ARBA00022614"/>
    </source>
</evidence>
<dbReference type="Pfam" id="PF13765">
    <property type="entry name" value="PRY"/>
    <property type="match status" value="1"/>
</dbReference>
<evidence type="ECO:0000256" key="2">
    <source>
        <dbReference type="ARBA" id="ARBA00022737"/>
    </source>
</evidence>
<dbReference type="Gene3D" id="3.80.10.10">
    <property type="entry name" value="Ribonuclease Inhibitor"/>
    <property type="match status" value="2"/>
</dbReference>
<protein>
    <recommendedName>
        <fullName evidence="4">B30.2/SPRY domain-containing protein</fullName>
    </recommendedName>
</protein>
<feature type="domain" description="B30.2/SPRY" evidence="4">
    <location>
        <begin position="531"/>
        <end position="727"/>
    </location>
</feature>
<dbReference type="FunFam" id="3.80.10.10:FF:000336">
    <property type="entry name" value="Si:dkey-222h21.2"/>
    <property type="match status" value="1"/>
</dbReference>
<dbReference type="SUPFAM" id="SSF52047">
    <property type="entry name" value="RNI-like"/>
    <property type="match status" value="1"/>
</dbReference>
<evidence type="ECO:0000313" key="5">
    <source>
        <dbReference type="EMBL" id="KAI7804354.1"/>
    </source>
</evidence>
<dbReference type="SMART" id="SM00449">
    <property type="entry name" value="SPRY"/>
    <property type="match status" value="1"/>
</dbReference>
<dbReference type="InterPro" id="IPR013320">
    <property type="entry name" value="ConA-like_dom_sf"/>
</dbReference>
<dbReference type="InterPro" id="IPR051261">
    <property type="entry name" value="NLR"/>
</dbReference>
<evidence type="ECO:0000256" key="3">
    <source>
        <dbReference type="SAM" id="MobiDB-lite"/>
    </source>
</evidence>
<proteinExistence type="predicted"/>
<dbReference type="PRINTS" id="PR01407">
    <property type="entry name" value="BUTYPHLNCDUF"/>
</dbReference>
<accession>A0A9W7TXM3</accession>
<dbReference type="Pfam" id="PF17776">
    <property type="entry name" value="NLRC4_HD2"/>
    <property type="match status" value="1"/>
</dbReference>
<dbReference type="InterPro" id="IPR032675">
    <property type="entry name" value="LRR_dom_sf"/>
</dbReference>
<evidence type="ECO:0000259" key="4">
    <source>
        <dbReference type="PROSITE" id="PS50188"/>
    </source>
</evidence>
<dbReference type="FunFam" id="3.80.10.10:FF:000474">
    <property type="entry name" value="Si:ch211-214c20.1"/>
    <property type="match status" value="1"/>
</dbReference>
<sequence length="731" mass="82622">MIYESVHRGRCVYCKSSTFSYIFKLGPQFKRQRRANPEPSVVSMKSGASMNLPPALMQTCSRILIMNQWMMFIMKNKYERLFEGMKAQENQTLLKRIYTQLSASLRSHLDHLQTSSSQSDPLQIHHACDRNPGLRRRSEGGIFQEENQRRASSQFLLGISLESNQRLLQDLLTHTHNSSKDIRKITHYIKDRIKGRNMNDDDVDEDEDEDYDDEDDERLSSDRSINLFLCLSEVKDQTLYREIEEFVRSDKHSKKKLSAAHCSAIAYMLQMSEEVMDEFDLKKYNTTQEGRRRLIPAVINCTRALWSGCNLSDECCESLSSCLQSSTSLRELDLSNNDLQDSGVKLISDALKTHNCQLHTLRLSRCDLTDGCCESLSSCLQSSTAGPLSNNDLKDSGVKLISDALKTHNCQLHTLRLFGCDLTDGCCESLSSCLQSSTSLRELDLSDNDLKDSGVKLISDALKTHNCQLHTLRLSGCMVTDEGCCYLASALSSNPSHLRELDLSYNHPQHSALQLLSDRLNDPNYTLNTLNVSHGGQRRITAGPRKYACDVTLDPNTANTELKLSEENRKITRVRERQSYPDHPDRFDGVPQVLCRESLTGRCYWEAEWSESDVLISVSYKSINRKGKSDSVFGHNVKSWSLECSDDGLAAYHNGNETVIDVYPDVCERAGVYVDEPAGTLSFYSVSDTHTLTHLHTFYTTFTEPLYAGFAVFETSSVSLCDINSLYRASC</sequence>
<dbReference type="InterPro" id="IPR043136">
    <property type="entry name" value="B30.2/SPRY_sf"/>
</dbReference>
<dbReference type="InterPro" id="IPR001611">
    <property type="entry name" value="Leu-rich_rpt"/>
</dbReference>
<dbReference type="InterPro" id="IPR006574">
    <property type="entry name" value="PRY"/>
</dbReference>
<name>A0A9W7TXM3_TRIRA</name>
<feature type="region of interest" description="Disordered" evidence="3">
    <location>
        <begin position="196"/>
        <end position="218"/>
    </location>
</feature>
<dbReference type="SMART" id="SM00368">
    <property type="entry name" value="LRR_RI"/>
    <property type="match status" value="7"/>
</dbReference>
<dbReference type="CDD" id="cd16040">
    <property type="entry name" value="SPRY_PRY_SNTX"/>
    <property type="match status" value="1"/>
</dbReference>
<dbReference type="InterPro" id="IPR041267">
    <property type="entry name" value="NLRP_HD2"/>
</dbReference>
<gene>
    <name evidence="5" type="ORF">IRJ41_006968</name>
</gene>
<dbReference type="AlphaFoldDB" id="A0A9W7TXM3"/>
<organism evidence="5 6">
    <name type="scientific">Triplophysa rosa</name>
    <name type="common">Cave loach</name>
    <dbReference type="NCBI Taxonomy" id="992332"/>
    <lineage>
        <taxon>Eukaryota</taxon>
        <taxon>Metazoa</taxon>
        <taxon>Chordata</taxon>
        <taxon>Craniata</taxon>
        <taxon>Vertebrata</taxon>
        <taxon>Euteleostomi</taxon>
        <taxon>Actinopterygii</taxon>
        <taxon>Neopterygii</taxon>
        <taxon>Teleostei</taxon>
        <taxon>Ostariophysi</taxon>
        <taxon>Cypriniformes</taxon>
        <taxon>Nemacheilidae</taxon>
        <taxon>Triplophysa</taxon>
    </lineage>
</organism>
<dbReference type="SUPFAM" id="SSF49899">
    <property type="entry name" value="Concanavalin A-like lectins/glucanases"/>
    <property type="match status" value="1"/>
</dbReference>
<evidence type="ECO:0000313" key="6">
    <source>
        <dbReference type="Proteomes" id="UP001059041"/>
    </source>
</evidence>
<dbReference type="PROSITE" id="PS50188">
    <property type="entry name" value="B302_SPRY"/>
    <property type="match status" value="1"/>
</dbReference>
<reference evidence="5" key="1">
    <citation type="submission" date="2021-02" db="EMBL/GenBank/DDBJ databases">
        <title>Comparative genomics reveals that relaxation of natural selection precedes convergent phenotypic evolution of cavefish.</title>
        <authorList>
            <person name="Peng Z."/>
        </authorList>
    </citation>
    <scope>NUCLEOTIDE SEQUENCE</scope>
    <source>
        <tissue evidence="5">Muscle</tissue>
    </source>
</reference>
<dbReference type="InterPro" id="IPR003877">
    <property type="entry name" value="SPRY_dom"/>
</dbReference>
<dbReference type="Proteomes" id="UP001059041">
    <property type="component" value="Linkage Group LG10"/>
</dbReference>